<dbReference type="AlphaFoldDB" id="A0A7G1KSY6"/>
<accession>A0A7G1KSY6</accession>
<reference evidence="2 3" key="1">
    <citation type="submission" date="2020-08" db="EMBL/GenBank/DDBJ databases">
        <title>Genome Sequencing of Nocardia wallacei strain FMUON74 and assembly.</title>
        <authorList>
            <person name="Toyokawa M."/>
            <person name="Uesaka K."/>
        </authorList>
    </citation>
    <scope>NUCLEOTIDE SEQUENCE [LARGE SCALE GENOMIC DNA]</scope>
    <source>
        <strain evidence="2 3">FMUON74</strain>
    </source>
</reference>
<evidence type="ECO:0000256" key="1">
    <source>
        <dbReference type="SAM" id="MobiDB-lite"/>
    </source>
</evidence>
<evidence type="ECO:0000313" key="3">
    <source>
        <dbReference type="Proteomes" id="UP000516173"/>
    </source>
</evidence>
<keyword evidence="3" id="KW-1185">Reference proteome</keyword>
<evidence type="ECO:0000313" key="2">
    <source>
        <dbReference type="EMBL" id="BCK57666.1"/>
    </source>
</evidence>
<dbReference type="KEGG" id="nwl:NWFMUON74_54380"/>
<gene>
    <name evidence="2" type="ORF">NWFMUON74_54380</name>
</gene>
<feature type="compositionally biased region" description="Low complexity" evidence="1">
    <location>
        <begin position="1"/>
        <end position="17"/>
    </location>
</feature>
<proteinExistence type="predicted"/>
<name>A0A7G1KSY6_9NOCA</name>
<organism evidence="2 3">
    <name type="scientific">Nocardia wallacei</name>
    <dbReference type="NCBI Taxonomy" id="480035"/>
    <lineage>
        <taxon>Bacteria</taxon>
        <taxon>Bacillati</taxon>
        <taxon>Actinomycetota</taxon>
        <taxon>Actinomycetes</taxon>
        <taxon>Mycobacteriales</taxon>
        <taxon>Nocardiaceae</taxon>
        <taxon>Nocardia</taxon>
    </lineage>
</organism>
<dbReference type="Proteomes" id="UP000516173">
    <property type="component" value="Chromosome"/>
</dbReference>
<dbReference type="GeneID" id="80349875"/>
<feature type="region of interest" description="Disordered" evidence="1">
    <location>
        <begin position="1"/>
        <end position="82"/>
    </location>
</feature>
<dbReference type="RefSeq" id="WP_187684544.1">
    <property type="nucleotide sequence ID" value="NZ_AP023396.1"/>
</dbReference>
<dbReference type="EMBL" id="AP023396">
    <property type="protein sequence ID" value="BCK57666.1"/>
    <property type="molecule type" value="Genomic_DNA"/>
</dbReference>
<sequence length="200" mass="21132">MPAVAHSAARSAHAVTAPHQSGALGHPLPPVTASDETDTLGHPLPPVTASDETDTLGPLLPPVTASDETDTLGPLLPPVTASDESDAIGRLLPPVADHAEPAHVAFGTEVALPQAPQTIPESNDRLVRHLFDIGLQLHTVRAVFEQEFSTPEQLRAARAAVVTVLDDLDTLIRDAGTAMLDLAVQQAPTAPARTRRRRRR</sequence>
<protein>
    <submittedName>
        <fullName evidence="2">Uncharacterized protein</fullName>
    </submittedName>
</protein>